<keyword evidence="10" id="KW-1185">Reference proteome</keyword>
<feature type="transmembrane region" description="Helical" evidence="8">
    <location>
        <begin position="56"/>
        <end position="77"/>
    </location>
</feature>
<keyword evidence="6 8" id="KW-1133">Transmembrane helix</keyword>
<dbReference type="PANTHER" id="PTHR16318">
    <property type="entry name" value="GAMMA-SECRETASE SUBUNIT PEN-2"/>
    <property type="match status" value="1"/>
</dbReference>
<dbReference type="PANTHER" id="PTHR16318:SF0">
    <property type="entry name" value="GAMMA-SECRETASE SUBUNIT PEN-2"/>
    <property type="match status" value="1"/>
</dbReference>
<organism evidence="9 10">
    <name type="scientific">Nezara viridula</name>
    <name type="common">Southern green stink bug</name>
    <name type="synonym">Cimex viridulus</name>
    <dbReference type="NCBI Taxonomy" id="85310"/>
    <lineage>
        <taxon>Eukaryota</taxon>
        <taxon>Metazoa</taxon>
        <taxon>Ecdysozoa</taxon>
        <taxon>Arthropoda</taxon>
        <taxon>Hexapoda</taxon>
        <taxon>Insecta</taxon>
        <taxon>Pterygota</taxon>
        <taxon>Neoptera</taxon>
        <taxon>Paraneoptera</taxon>
        <taxon>Hemiptera</taxon>
        <taxon>Heteroptera</taxon>
        <taxon>Panheteroptera</taxon>
        <taxon>Pentatomomorpha</taxon>
        <taxon>Pentatomoidea</taxon>
        <taxon>Pentatomidae</taxon>
        <taxon>Pentatominae</taxon>
        <taxon>Nezara</taxon>
    </lineage>
</organism>
<keyword evidence="4 8" id="KW-0812">Transmembrane</keyword>
<evidence type="ECO:0000256" key="7">
    <source>
        <dbReference type="ARBA" id="ARBA00023136"/>
    </source>
</evidence>
<evidence type="ECO:0000256" key="3">
    <source>
        <dbReference type="ARBA" id="ARBA00018306"/>
    </source>
</evidence>
<evidence type="ECO:0000313" key="9">
    <source>
        <dbReference type="EMBL" id="CAH1395618.1"/>
    </source>
</evidence>
<evidence type="ECO:0000256" key="5">
    <source>
        <dbReference type="ARBA" id="ARBA00022976"/>
    </source>
</evidence>
<comment type="subcellular location">
    <subcellularLocation>
        <location evidence="1">Membrane</location>
        <topology evidence="1">Multi-pass membrane protein</topology>
    </subcellularLocation>
</comment>
<keyword evidence="5" id="KW-0914">Notch signaling pathway</keyword>
<proteinExistence type="inferred from homology"/>
<dbReference type="Pfam" id="PF10251">
    <property type="entry name" value="PEN-2"/>
    <property type="match status" value="1"/>
</dbReference>
<sequence length="101" mass="11776">MDLSKVKNNEKLELCSWYFRAGFFGLPIVWFVNAVWFFNEAFRKPVYEEQRAIKRYVIFSGIGALIWSIVIGTWVYIFQSYRVAFGEFGDSISFVIPTGVP</sequence>
<dbReference type="Proteomes" id="UP001152798">
    <property type="component" value="Chromosome 3"/>
</dbReference>
<gene>
    <name evidence="9" type="ORF">NEZAVI_LOCUS5861</name>
</gene>
<evidence type="ECO:0000256" key="6">
    <source>
        <dbReference type="ARBA" id="ARBA00022989"/>
    </source>
</evidence>
<dbReference type="EMBL" id="OV725079">
    <property type="protein sequence ID" value="CAH1395618.1"/>
    <property type="molecule type" value="Genomic_DNA"/>
</dbReference>
<comment type="similarity">
    <text evidence="2">Belongs to the PEN-2 family.</text>
</comment>
<dbReference type="GO" id="GO:0070765">
    <property type="term" value="C:gamma-secretase complex"/>
    <property type="evidence" value="ECO:0007669"/>
    <property type="project" value="TreeGrafter"/>
</dbReference>
<evidence type="ECO:0000313" key="10">
    <source>
        <dbReference type="Proteomes" id="UP001152798"/>
    </source>
</evidence>
<dbReference type="GO" id="GO:0007220">
    <property type="term" value="P:Notch receptor processing"/>
    <property type="evidence" value="ECO:0007669"/>
    <property type="project" value="TreeGrafter"/>
</dbReference>
<dbReference type="OrthoDB" id="524898at2759"/>
<accession>A0A9P0MCW5</accession>
<keyword evidence="7 8" id="KW-0472">Membrane</keyword>
<protein>
    <recommendedName>
        <fullName evidence="3">Gamma-secretase subunit PEN-2</fullName>
    </recommendedName>
</protein>
<dbReference type="InterPro" id="IPR019379">
    <property type="entry name" value="Gamma_Secretase_Asp_P_PEN2"/>
</dbReference>
<evidence type="ECO:0000256" key="8">
    <source>
        <dbReference type="SAM" id="Phobius"/>
    </source>
</evidence>
<evidence type="ECO:0000256" key="4">
    <source>
        <dbReference type="ARBA" id="ARBA00022692"/>
    </source>
</evidence>
<name>A0A9P0MCW5_NEZVI</name>
<dbReference type="AlphaFoldDB" id="A0A9P0MCW5"/>
<dbReference type="GO" id="GO:0007219">
    <property type="term" value="P:Notch signaling pathway"/>
    <property type="evidence" value="ECO:0007669"/>
    <property type="project" value="UniProtKB-KW"/>
</dbReference>
<feature type="transmembrane region" description="Helical" evidence="8">
    <location>
        <begin position="17"/>
        <end position="36"/>
    </location>
</feature>
<evidence type="ECO:0000256" key="2">
    <source>
        <dbReference type="ARBA" id="ARBA00009607"/>
    </source>
</evidence>
<evidence type="ECO:0000256" key="1">
    <source>
        <dbReference type="ARBA" id="ARBA00004141"/>
    </source>
</evidence>
<reference evidence="9" key="1">
    <citation type="submission" date="2022-01" db="EMBL/GenBank/DDBJ databases">
        <authorList>
            <person name="King R."/>
        </authorList>
    </citation>
    <scope>NUCLEOTIDE SEQUENCE</scope>
</reference>